<evidence type="ECO:0000256" key="5">
    <source>
        <dbReference type="SAM" id="MobiDB-lite"/>
    </source>
</evidence>
<evidence type="ECO:0000256" key="3">
    <source>
        <dbReference type="ARBA" id="ARBA00022989"/>
    </source>
</evidence>
<feature type="region of interest" description="Disordered" evidence="5">
    <location>
        <begin position="304"/>
        <end position="329"/>
    </location>
</feature>
<accession>A0ABR3QFK6</accession>
<feature type="transmembrane region" description="Helical" evidence="6">
    <location>
        <begin position="273"/>
        <end position="294"/>
    </location>
</feature>
<keyword evidence="4 6" id="KW-0472">Membrane</keyword>
<name>A0ABR3QFK6_9TREE</name>
<protein>
    <recommendedName>
        <fullName evidence="9">Mid2 domain-containing protein</fullName>
    </recommendedName>
</protein>
<reference evidence="7 8" key="1">
    <citation type="submission" date="2023-08" db="EMBL/GenBank/DDBJ databases">
        <title>Annotated Genome Sequence of Vanrija albida AlHP1.</title>
        <authorList>
            <person name="Herzog R."/>
        </authorList>
    </citation>
    <scope>NUCLEOTIDE SEQUENCE [LARGE SCALE GENOMIC DNA]</scope>
    <source>
        <strain evidence="7 8">AlHP1</strain>
    </source>
</reference>
<dbReference type="Proteomes" id="UP001565368">
    <property type="component" value="Unassembled WGS sequence"/>
</dbReference>
<feature type="compositionally biased region" description="Low complexity" evidence="5">
    <location>
        <begin position="11"/>
        <end position="23"/>
    </location>
</feature>
<dbReference type="EMBL" id="JBBXJM010000001">
    <property type="protein sequence ID" value="KAL1413518.1"/>
    <property type="molecule type" value="Genomic_DNA"/>
</dbReference>
<keyword evidence="8" id="KW-1185">Reference proteome</keyword>
<keyword evidence="2 6" id="KW-0812">Transmembrane</keyword>
<evidence type="ECO:0000256" key="1">
    <source>
        <dbReference type="ARBA" id="ARBA00004167"/>
    </source>
</evidence>
<dbReference type="GeneID" id="95982335"/>
<organism evidence="7 8">
    <name type="scientific">Vanrija albida</name>
    <dbReference type="NCBI Taxonomy" id="181172"/>
    <lineage>
        <taxon>Eukaryota</taxon>
        <taxon>Fungi</taxon>
        <taxon>Dikarya</taxon>
        <taxon>Basidiomycota</taxon>
        <taxon>Agaricomycotina</taxon>
        <taxon>Tremellomycetes</taxon>
        <taxon>Trichosporonales</taxon>
        <taxon>Trichosporonaceae</taxon>
        <taxon>Vanrija</taxon>
    </lineage>
</organism>
<comment type="caution">
    <text evidence="7">The sequence shown here is derived from an EMBL/GenBank/DDBJ whole genome shotgun (WGS) entry which is preliminary data.</text>
</comment>
<evidence type="ECO:0008006" key="9">
    <source>
        <dbReference type="Google" id="ProtNLM"/>
    </source>
</evidence>
<dbReference type="RefSeq" id="XP_069213462.1">
    <property type="nucleotide sequence ID" value="XM_069349918.1"/>
</dbReference>
<dbReference type="PANTHER" id="PTHR15549:SF26">
    <property type="entry name" value="AXIAL BUDDING PATTERN PROTEIN 2-RELATED"/>
    <property type="match status" value="1"/>
</dbReference>
<sequence length="329" mass="34761">MSARTAAVSLSPSGTTTATRAASSNPALSVSAEMDFASQCSLLWFKYKYAGSAPPLSFYVVDSRNHTHPLTYDVVRTNGTGGLLTTRLEAAAPGMAHLEVSDASGQRAASGPFTVTPGGACMPPTGKAPVPPGAIAGAAVGGVLVLAILALVAWWYRRRRRRRELEAAEDDARPPLLYKEGSFNFTGSVPPLSFNLLDAHYRLVDFVSNSSTQTSGTSSLLMRIGQGGRAVYLEVVDAWGAQETSTPLTVSGGSFECMRPPQSHRVRSSTTPVIAGAVSAVVGVIAVVGAALLFHRVYSRRRAKLEKERDEPAPPYDDVGLPPPYKASN</sequence>
<evidence type="ECO:0000313" key="7">
    <source>
        <dbReference type="EMBL" id="KAL1413518.1"/>
    </source>
</evidence>
<dbReference type="InterPro" id="IPR051694">
    <property type="entry name" value="Immunoregulatory_rcpt-like"/>
</dbReference>
<dbReference type="PANTHER" id="PTHR15549">
    <property type="entry name" value="PAIRED IMMUNOGLOBULIN-LIKE TYPE 2 RECEPTOR"/>
    <property type="match status" value="1"/>
</dbReference>
<keyword evidence="3 6" id="KW-1133">Transmembrane helix</keyword>
<evidence type="ECO:0000256" key="4">
    <source>
        <dbReference type="ARBA" id="ARBA00023136"/>
    </source>
</evidence>
<gene>
    <name evidence="7" type="ORF">Q8F55_001292</name>
</gene>
<evidence type="ECO:0000256" key="6">
    <source>
        <dbReference type="SAM" id="Phobius"/>
    </source>
</evidence>
<evidence type="ECO:0000313" key="8">
    <source>
        <dbReference type="Proteomes" id="UP001565368"/>
    </source>
</evidence>
<proteinExistence type="predicted"/>
<evidence type="ECO:0000256" key="2">
    <source>
        <dbReference type="ARBA" id="ARBA00022692"/>
    </source>
</evidence>
<feature type="region of interest" description="Disordered" evidence="5">
    <location>
        <begin position="1"/>
        <end position="23"/>
    </location>
</feature>
<comment type="subcellular location">
    <subcellularLocation>
        <location evidence="1">Membrane</location>
        <topology evidence="1">Single-pass membrane protein</topology>
    </subcellularLocation>
</comment>
<feature type="transmembrane region" description="Helical" evidence="6">
    <location>
        <begin position="134"/>
        <end position="156"/>
    </location>
</feature>